<evidence type="ECO:0000313" key="4">
    <source>
        <dbReference type="EMBL" id="WIM71554.1"/>
    </source>
</evidence>
<sequence>MEALSFETLAEAAGLSKSGIIYHFPTRQDLLLAINQYFIDTWEAQLEDIAGAPATDLDPGQRLRAVVLSMRDDAEPAELLMCLESRRHPELPEMWAALEDQWMVADPRSELYPVQLMAYGLWAHDHVHHSPLSEADRAHLVDAILRQIPGLPLDFPA</sequence>
<dbReference type="PROSITE" id="PS50977">
    <property type="entry name" value="HTH_TETR_2"/>
    <property type="match status" value="1"/>
</dbReference>
<reference evidence="4 5" key="1">
    <citation type="submission" date="2023-05" db="EMBL/GenBank/DDBJ databases">
        <title>Corynebacterium suedekumii sp. nov. and Corynebacterium breve sp. nov. isolated from raw cow's milk.</title>
        <authorList>
            <person name="Baer M.K."/>
            <person name="Mehl L."/>
            <person name="Hellmuth R."/>
            <person name="Marke G."/>
            <person name="Lipski A."/>
        </authorList>
    </citation>
    <scope>NUCLEOTIDE SEQUENCE [LARGE SCALE GENOMIC DNA]</scope>
    <source>
        <strain evidence="4 5">LM112</strain>
    </source>
</reference>
<dbReference type="PANTHER" id="PTHR30055">
    <property type="entry name" value="HTH-TYPE TRANSCRIPTIONAL REGULATOR RUTR"/>
    <property type="match status" value="1"/>
</dbReference>
<organism evidence="4 5">
    <name type="scientific">Corynebacterium suedekumii</name>
    <dbReference type="NCBI Taxonomy" id="3049801"/>
    <lineage>
        <taxon>Bacteria</taxon>
        <taxon>Bacillati</taxon>
        <taxon>Actinomycetota</taxon>
        <taxon>Actinomycetes</taxon>
        <taxon>Mycobacteriales</taxon>
        <taxon>Corynebacteriaceae</taxon>
        <taxon>Corynebacterium</taxon>
    </lineage>
</organism>
<dbReference type="PANTHER" id="PTHR30055:SF219">
    <property type="entry name" value="TRANSCRIPTIONAL REGULATORY PROTEIN"/>
    <property type="match status" value="1"/>
</dbReference>
<dbReference type="InterPro" id="IPR050109">
    <property type="entry name" value="HTH-type_TetR-like_transc_reg"/>
</dbReference>
<name>A0ABY8VTS1_9CORY</name>
<evidence type="ECO:0000256" key="1">
    <source>
        <dbReference type="ARBA" id="ARBA00023125"/>
    </source>
</evidence>
<dbReference type="EMBL" id="CP126970">
    <property type="protein sequence ID" value="WIM71554.1"/>
    <property type="molecule type" value="Genomic_DNA"/>
</dbReference>
<proteinExistence type="predicted"/>
<dbReference type="RefSeq" id="WP_284876120.1">
    <property type="nucleotide sequence ID" value="NZ_CP126970.1"/>
</dbReference>
<evidence type="ECO:0000259" key="3">
    <source>
        <dbReference type="PROSITE" id="PS50977"/>
    </source>
</evidence>
<keyword evidence="5" id="KW-1185">Reference proteome</keyword>
<dbReference type="SUPFAM" id="SSF48498">
    <property type="entry name" value="Tetracyclin repressor-like, C-terminal domain"/>
    <property type="match status" value="1"/>
</dbReference>
<dbReference type="InterPro" id="IPR036271">
    <property type="entry name" value="Tet_transcr_reg_TetR-rel_C_sf"/>
</dbReference>
<accession>A0ABY8VTS1</accession>
<protein>
    <submittedName>
        <fullName evidence="4">TetR/AcrR family transcriptional regulator</fullName>
    </submittedName>
</protein>
<dbReference type="Pfam" id="PF17937">
    <property type="entry name" value="TetR_C_28"/>
    <property type="match status" value="1"/>
</dbReference>
<dbReference type="InterPro" id="IPR001647">
    <property type="entry name" value="HTH_TetR"/>
</dbReference>
<dbReference type="SUPFAM" id="SSF46689">
    <property type="entry name" value="Homeodomain-like"/>
    <property type="match status" value="1"/>
</dbReference>
<evidence type="ECO:0000256" key="2">
    <source>
        <dbReference type="PROSITE-ProRule" id="PRU00335"/>
    </source>
</evidence>
<feature type="DNA-binding region" description="H-T-H motif" evidence="2">
    <location>
        <begin position="5"/>
        <end position="24"/>
    </location>
</feature>
<evidence type="ECO:0000313" key="5">
    <source>
        <dbReference type="Proteomes" id="UP001238805"/>
    </source>
</evidence>
<dbReference type="Proteomes" id="UP001238805">
    <property type="component" value="Chromosome"/>
</dbReference>
<dbReference type="InterPro" id="IPR009057">
    <property type="entry name" value="Homeodomain-like_sf"/>
</dbReference>
<dbReference type="InterPro" id="IPR041479">
    <property type="entry name" value="TetR_CgmR_C"/>
</dbReference>
<feature type="domain" description="HTH tetR-type" evidence="3">
    <location>
        <begin position="1"/>
        <end position="42"/>
    </location>
</feature>
<keyword evidence="1 2" id="KW-0238">DNA-binding</keyword>
<dbReference type="Pfam" id="PF00440">
    <property type="entry name" value="TetR_N"/>
    <property type="match status" value="1"/>
</dbReference>
<gene>
    <name evidence="4" type="ORF">QP029_01590</name>
</gene>
<dbReference type="Gene3D" id="1.10.357.10">
    <property type="entry name" value="Tetracycline Repressor, domain 2"/>
    <property type="match status" value="1"/>
</dbReference>